<keyword evidence="1" id="KW-1003">Cell membrane</keyword>
<dbReference type="Proteomes" id="UP000567922">
    <property type="component" value="Unassembled WGS sequence"/>
</dbReference>
<evidence type="ECO:0000313" key="7">
    <source>
        <dbReference type="EMBL" id="MBB3039582.1"/>
    </source>
</evidence>
<evidence type="ECO:0000256" key="5">
    <source>
        <dbReference type="SAM" id="Phobius"/>
    </source>
</evidence>
<evidence type="ECO:0000256" key="4">
    <source>
        <dbReference type="ARBA" id="ARBA00023136"/>
    </source>
</evidence>
<sequence>MTAPGKEKTSLFTAKRVAALVLAILALILIFQNTVRVSISVLWLSVEWPMWLALSIIFILGLAVGMLVGRSRTKRKYGR</sequence>
<reference evidence="7 8" key="1">
    <citation type="submission" date="2020-08" db="EMBL/GenBank/DDBJ databases">
        <title>Sequencing the genomes of 1000 actinobacteria strains.</title>
        <authorList>
            <person name="Klenk H.-P."/>
        </authorList>
    </citation>
    <scope>NUCLEOTIDE SEQUENCE [LARGE SCALE GENOMIC DNA]</scope>
    <source>
        <strain evidence="7 8">DSM 45258</strain>
    </source>
</reference>
<evidence type="ECO:0000313" key="8">
    <source>
        <dbReference type="Proteomes" id="UP000567922"/>
    </source>
</evidence>
<feature type="transmembrane region" description="Helical" evidence="5">
    <location>
        <begin position="20"/>
        <end position="44"/>
    </location>
</feature>
<evidence type="ECO:0000256" key="2">
    <source>
        <dbReference type="ARBA" id="ARBA00022692"/>
    </source>
</evidence>
<feature type="domain" description="Lipopolysaccharide assembly protein A" evidence="6">
    <location>
        <begin position="32"/>
        <end position="77"/>
    </location>
</feature>
<keyword evidence="2 5" id="KW-0812">Transmembrane</keyword>
<dbReference type="InterPro" id="IPR010445">
    <property type="entry name" value="LapA_dom"/>
</dbReference>
<keyword evidence="8" id="KW-1185">Reference proteome</keyword>
<gene>
    <name evidence="7" type="ORF">FHU29_004070</name>
</gene>
<proteinExistence type="predicted"/>
<accession>A0A839RRI9</accession>
<comment type="caution">
    <text evidence="7">The sequence shown here is derived from an EMBL/GenBank/DDBJ whole genome shotgun (WGS) entry which is preliminary data.</text>
</comment>
<name>A0A839RRI9_9ACTN</name>
<evidence type="ECO:0000259" key="6">
    <source>
        <dbReference type="Pfam" id="PF06305"/>
    </source>
</evidence>
<keyword evidence="3 5" id="KW-1133">Transmembrane helix</keyword>
<dbReference type="Pfam" id="PF06305">
    <property type="entry name" value="LapA_dom"/>
    <property type="match status" value="1"/>
</dbReference>
<protein>
    <submittedName>
        <fullName evidence="7">Putative integral membrane protein</fullName>
    </submittedName>
</protein>
<organism evidence="7 8">
    <name type="scientific">Hoyosella altamirensis</name>
    <dbReference type="NCBI Taxonomy" id="616997"/>
    <lineage>
        <taxon>Bacteria</taxon>
        <taxon>Bacillati</taxon>
        <taxon>Actinomycetota</taxon>
        <taxon>Actinomycetes</taxon>
        <taxon>Mycobacteriales</taxon>
        <taxon>Hoyosellaceae</taxon>
        <taxon>Hoyosella</taxon>
    </lineage>
</organism>
<evidence type="ECO:0000256" key="1">
    <source>
        <dbReference type="ARBA" id="ARBA00022475"/>
    </source>
</evidence>
<dbReference type="GO" id="GO:0005886">
    <property type="term" value="C:plasma membrane"/>
    <property type="evidence" value="ECO:0007669"/>
    <property type="project" value="InterPro"/>
</dbReference>
<keyword evidence="4 5" id="KW-0472">Membrane</keyword>
<feature type="transmembrane region" description="Helical" evidence="5">
    <location>
        <begin position="50"/>
        <end position="69"/>
    </location>
</feature>
<evidence type="ECO:0000256" key="3">
    <source>
        <dbReference type="ARBA" id="ARBA00022989"/>
    </source>
</evidence>
<dbReference type="EMBL" id="JACHWS010000004">
    <property type="protein sequence ID" value="MBB3039582.1"/>
    <property type="molecule type" value="Genomic_DNA"/>
</dbReference>
<dbReference type="RefSeq" id="WP_064438393.1">
    <property type="nucleotide sequence ID" value="NZ_BDDI01000001.1"/>
</dbReference>
<dbReference type="AlphaFoldDB" id="A0A839RRI9"/>